<evidence type="ECO:0000313" key="4">
    <source>
        <dbReference type="Proteomes" id="UP000078340"/>
    </source>
</evidence>
<sequence length="109" mass="11544">MQLPPPRILEGRQQGVLQLDRGNGIRGRPGGGREGGGPVRTRDTVDVVKARECVRPGAPGGCRLHIFAVAAAVTGLLRRAGVSRAVRVLSTCDGVVLGEEERDVNLAIW</sequence>
<name>A0A179GU18_PURLI</name>
<dbReference type="EMBL" id="LSBH01000008">
    <property type="protein sequence ID" value="OAQ75328.1"/>
    <property type="molecule type" value="Genomic_DNA"/>
</dbReference>
<gene>
    <name evidence="2" type="ORF">VFPBJ_09303</name>
    <name evidence="3" type="ORF">VFPFJ_09411</name>
</gene>
<organism evidence="3 4">
    <name type="scientific">Purpureocillium lilacinum</name>
    <name type="common">Paecilomyces lilacinus</name>
    <dbReference type="NCBI Taxonomy" id="33203"/>
    <lineage>
        <taxon>Eukaryota</taxon>
        <taxon>Fungi</taxon>
        <taxon>Dikarya</taxon>
        <taxon>Ascomycota</taxon>
        <taxon>Pezizomycotina</taxon>
        <taxon>Sordariomycetes</taxon>
        <taxon>Hypocreomycetidae</taxon>
        <taxon>Hypocreales</taxon>
        <taxon>Ophiocordycipitaceae</taxon>
        <taxon>Purpureocillium</taxon>
    </lineage>
</organism>
<feature type="region of interest" description="Disordered" evidence="1">
    <location>
        <begin position="19"/>
        <end position="41"/>
    </location>
</feature>
<feature type="compositionally biased region" description="Gly residues" evidence="1">
    <location>
        <begin position="24"/>
        <end position="38"/>
    </location>
</feature>
<protein>
    <submittedName>
        <fullName evidence="3">Uncharacterized protein</fullName>
    </submittedName>
</protein>
<accession>A0A179GU18</accession>
<dbReference type="Proteomes" id="UP000078240">
    <property type="component" value="Unassembled WGS sequence"/>
</dbReference>
<dbReference type="Proteomes" id="UP000078340">
    <property type="component" value="Unassembled WGS sequence"/>
</dbReference>
<comment type="caution">
    <text evidence="3">The sequence shown here is derived from an EMBL/GenBank/DDBJ whole genome shotgun (WGS) entry which is preliminary data.</text>
</comment>
<evidence type="ECO:0000313" key="2">
    <source>
        <dbReference type="EMBL" id="OAQ75328.1"/>
    </source>
</evidence>
<dbReference type="EMBL" id="LSBI01000009">
    <property type="protein sequence ID" value="OAQ80958.1"/>
    <property type="molecule type" value="Genomic_DNA"/>
</dbReference>
<dbReference type="AlphaFoldDB" id="A0A179GU18"/>
<reference evidence="3 4" key="1">
    <citation type="submission" date="2016-02" db="EMBL/GenBank/DDBJ databases">
        <title>Biosynthesis of antibiotic leucinostatins and their inhibition on Phytophthora in bio-control Purpureocillium lilacinum.</title>
        <authorList>
            <person name="Wang G."/>
            <person name="Liu Z."/>
            <person name="Lin R."/>
            <person name="Li E."/>
            <person name="Mao Z."/>
            <person name="Ling J."/>
            <person name="Yin W."/>
            <person name="Xie B."/>
        </authorList>
    </citation>
    <scope>NUCLEOTIDE SEQUENCE [LARGE SCALE GENOMIC DNA]</scope>
    <source>
        <strain evidence="2">PLBJ-1</strain>
        <strain evidence="3">PLFJ-1</strain>
    </source>
</reference>
<evidence type="ECO:0000256" key="1">
    <source>
        <dbReference type="SAM" id="MobiDB-lite"/>
    </source>
</evidence>
<evidence type="ECO:0000313" key="3">
    <source>
        <dbReference type="EMBL" id="OAQ80958.1"/>
    </source>
</evidence>
<proteinExistence type="predicted"/>